<feature type="region of interest" description="Disordered" evidence="1">
    <location>
        <begin position="45"/>
        <end position="70"/>
    </location>
</feature>
<comment type="caution">
    <text evidence="2">The sequence shown here is derived from an EMBL/GenBank/DDBJ whole genome shotgun (WGS) entry which is preliminary data.</text>
</comment>
<proteinExistence type="predicted"/>
<reference evidence="2" key="2">
    <citation type="submission" date="2021-09" db="EMBL/GenBank/DDBJ databases">
        <authorList>
            <person name="Jia N."/>
            <person name="Wang J."/>
            <person name="Shi W."/>
            <person name="Du L."/>
            <person name="Sun Y."/>
            <person name="Zhan W."/>
            <person name="Jiang J."/>
            <person name="Wang Q."/>
            <person name="Zhang B."/>
            <person name="Ji P."/>
            <person name="Sakyi L.B."/>
            <person name="Cui X."/>
            <person name="Yuan T."/>
            <person name="Jiang B."/>
            <person name="Yang W."/>
            <person name="Lam T.T.-Y."/>
            <person name="Chang Q."/>
            <person name="Ding S."/>
            <person name="Wang X."/>
            <person name="Zhu J."/>
            <person name="Ruan X."/>
            <person name="Zhao L."/>
            <person name="Wei J."/>
            <person name="Que T."/>
            <person name="Du C."/>
            <person name="Cheng J."/>
            <person name="Dai P."/>
            <person name="Han X."/>
            <person name="Huang E."/>
            <person name="Gao Y."/>
            <person name="Liu J."/>
            <person name="Shao H."/>
            <person name="Ye R."/>
            <person name="Li L."/>
            <person name="Wei W."/>
            <person name="Wang X."/>
            <person name="Wang C."/>
            <person name="Huo Q."/>
            <person name="Li W."/>
            <person name="Guo W."/>
            <person name="Chen H."/>
            <person name="Chen S."/>
            <person name="Zhou L."/>
            <person name="Zhou L."/>
            <person name="Ni X."/>
            <person name="Tian J."/>
            <person name="Zhou Y."/>
            <person name="Sheng Y."/>
            <person name="Liu T."/>
            <person name="Pan Y."/>
            <person name="Xia L."/>
            <person name="Li J."/>
            <person name="Zhao F."/>
            <person name="Cao W."/>
        </authorList>
    </citation>
    <scope>NUCLEOTIDE SEQUENCE</scope>
    <source>
        <strain evidence="2">Rsan-2018</strain>
        <tissue evidence="2">Larvae</tissue>
    </source>
</reference>
<evidence type="ECO:0000313" key="3">
    <source>
        <dbReference type="Proteomes" id="UP000821837"/>
    </source>
</evidence>
<dbReference type="EMBL" id="JABSTV010001249">
    <property type="protein sequence ID" value="KAH7963356.1"/>
    <property type="molecule type" value="Genomic_DNA"/>
</dbReference>
<evidence type="ECO:0000313" key="2">
    <source>
        <dbReference type="EMBL" id="KAH7963356.1"/>
    </source>
</evidence>
<organism evidence="2 3">
    <name type="scientific">Rhipicephalus sanguineus</name>
    <name type="common">Brown dog tick</name>
    <name type="synonym">Ixodes sanguineus</name>
    <dbReference type="NCBI Taxonomy" id="34632"/>
    <lineage>
        <taxon>Eukaryota</taxon>
        <taxon>Metazoa</taxon>
        <taxon>Ecdysozoa</taxon>
        <taxon>Arthropoda</taxon>
        <taxon>Chelicerata</taxon>
        <taxon>Arachnida</taxon>
        <taxon>Acari</taxon>
        <taxon>Parasitiformes</taxon>
        <taxon>Ixodida</taxon>
        <taxon>Ixodoidea</taxon>
        <taxon>Ixodidae</taxon>
        <taxon>Rhipicephalinae</taxon>
        <taxon>Rhipicephalus</taxon>
        <taxon>Rhipicephalus</taxon>
    </lineage>
</organism>
<accession>A0A9D4Q5A6</accession>
<dbReference type="AlphaFoldDB" id="A0A9D4Q5A6"/>
<reference evidence="2" key="1">
    <citation type="journal article" date="2020" name="Cell">
        <title>Large-Scale Comparative Analyses of Tick Genomes Elucidate Their Genetic Diversity and Vector Capacities.</title>
        <authorList>
            <consortium name="Tick Genome and Microbiome Consortium (TIGMIC)"/>
            <person name="Jia N."/>
            <person name="Wang J."/>
            <person name="Shi W."/>
            <person name="Du L."/>
            <person name="Sun Y."/>
            <person name="Zhan W."/>
            <person name="Jiang J.F."/>
            <person name="Wang Q."/>
            <person name="Zhang B."/>
            <person name="Ji P."/>
            <person name="Bell-Sakyi L."/>
            <person name="Cui X.M."/>
            <person name="Yuan T.T."/>
            <person name="Jiang B.G."/>
            <person name="Yang W.F."/>
            <person name="Lam T.T."/>
            <person name="Chang Q.C."/>
            <person name="Ding S.J."/>
            <person name="Wang X.J."/>
            <person name="Zhu J.G."/>
            <person name="Ruan X.D."/>
            <person name="Zhao L."/>
            <person name="Wei J.T."/>
            <person name="Ye R.Z."/>
            <person name="Que T.C."/>
            <person name="Du C.H."/>
            <person name="Zhou Y.H."/>
            <person name="Cheng J.X."/>
            <person name="Dai P.F."/>
            <person name="Guo W.B."/>
            <person name="Han X.H."/>
            <person name="Huang E.J."/>
            <person name="Li L.F."/>
            <person name="Wei W."/>
            <person name="Gao Y.C."/>
            <person name="Liu J.Z."/>
            <person name="Shao H.Z."/>
            <person name="Wang X."/>
            <person name="Wang C.C."/>
            <person name="Yang T.C."/>
            <person name="Huo Q.B."/>
            <person name="Li W."/>
            <person name="Chen H.Y."/>
            <person name="Chen S.E."/>
            <person name="Zhou L.G."/>
            <person name="Ni X.B."/>
            <person name="Tian J.H."/>
            <person name="Sheng Y."/>
            <person name="Liu T."/>
            <person name="Pan Y.S."/>
            <person name="Xia L.Y."/>
            <person name="Li J."/>
            <person name="Zhao F."/>
            <person name="Cao W.C."/>
        </authorList>
    </citation>
    <scope>NUCLEOTIDE SEQUENCE</scope>
    <source>
        <strain evidence="2">Rsan-2018</strain>
    </source>
</reference>
<dbReference type="Proteomes" id="UP000821837">
    <property type="component" value="Chromosome 3"/>
</dbReference>
<keyword evidence="3" id="KW-1185">Reference proteome</keyword>
<sequence length="93" mass="9631">MADGPRSLGLAPVLWSVEPAGVLASASSGLHDPVVQLAGCAVSGRDRSALTPPTVNEPGLAATRQPRQRCPGQVTYAHRIDAEASSNRMIAML</sequence>
<protein>
    <submittedName>
        <fullName evidence="2">Uncharacterized protein</fullName>
    </submittedName>
</protein>
<gene>
    <name evidence="2" type="ORF">HPB52_020701</name>
</gene>
<name>A0A9D4Q5A6_RHISA</name>
<evidence type="ECO:0000256" key="1">
    <source>
        <dbReference type="SAM" id="MobiDB-lite"/>
    </source>
</evidence>